<reference evidence="1" key="1">
    <citation type="submission" date="2017-02" db="EMBL/GenBank/DDBJ databases">
        <title>Delving into the versatile metabolic prowess of the omnipresent phylum Bacteroidetes.</title>
        <authorList>
            <person name="Nobu M.K."/>
            <person name="Mei R."/>
            <person name="Narihiro T."/>
            <person name="Kuroda K."/>
            <person name="Liu W.-T."/>
        </authorList>
    </citation>
    <scope>NUCLEOTIDE SEQUENCE</scope>
    <source>
        <strain evidence="1">ADurb.Bin276</strain>
    </source>
</reference>
<dbReference type="Proteomes" id="UP000485569">
    <property type="component" value="Unassembled WGS sequence"/>
</dbReference>
<dbReference type="EMBL" id="MWBQ01000205">
    <property type="protein sequence ID" value="OQA54607.1"/>
    <property type="molecule type" value="Genomic_DNA"/>
</dbReference>
<protein>
    <recommendedName>
        <fullName evidence="2">DUF4242 domain-containing protein</fullName>
    </recommendedName>
</protein>
<evidence type="ECO:0008006" key="2">
    <source>
        <dbReference type="Google" id="ProtNLM"/>
    </source>
</evidence>
<proteinExistence type="predicted"/>
<name>A0A1V5SJE8_9BACT</name>
<dbReference type="AlphaFoldDB" id="A0A1V5SJE8"/>
<sequence length="95" mass="10524">MAKYLIIHALPTPVPMAQAEAVAKVAKSHSSADAYWVSSWVQLDDKGDVAKILCEWDAKDSTVLKNLLEAMKNAFPNFPIDGPYPMKKVDGESYR</sequence>
<gene>
    <name evidence="1" type="ORF">BWY41_01982</name>
</gene>
<organism evidence="1">
    <name type="scientific">Candidatus Atribacter allofermentans</name>
    <dbReference type="NCBI Taxonomy" id="1852833"/>
    <lineage>
        <taxon>Bacteria</taxon>
        <taxon>Pseudomonadati</taxon>
        <taxon>Atribacterota</taxon>
        <taxon>Atribacteria</taxon>
        <taxon>Atribacterales</taxon>
        <taxon>Atribacteraceae</taxon>
        <taxon>Atribacter</taxon>
    </lineage>
</organism>
<evidence type="ECO:0000313" key="1">
    <source>
        <dbReference type="EMBL" id="OQA54607.1"/>
    </source>
</evidence>
<comment type="caution">
    <text evidence="1">The sequence shown here is derived from an EMBL/GenBank/DDBJ whole genome shotgun (WGS) entry which is preliminary data.</text>
</comment>
<accession>A0A1V5SJE8</accession>